<accession>A0A7X6M032</accession>
<evidence type="ECO:0000313" key="1">
    <source>
        <dbReference type="EMBL" id="NKY87723.1"/>
    </source>
</evidence>
<proteinExistence type="predicted"/>
<dbReference type="InterPro" id="IPR032710">
    <property type="entry name" value="NTF2-like_dom_sf"/>
</dbReference>
<dbReference type="EMBL" id="JAAXPE010000021">
    <property type="protein sequence ID" value="NKY87723.1"/>
    <property type="molecule type" value="Genomic_DNA"/>
</dbReference>
<dbReference type="SUPFAM" id="SSF54427">
    <property type="entry name" value="NTF2-like"/>
    <property type="match status" value="1"/>
</dbReference>
<dbReference type="RefSeq" id="WP_040724221.1">
    <property type="nucleotide sequence ID" value="NZ_CAWPHS010000014.1"/>
</dbReference>
<evidence type="ECO:0000313" key="2">
    <source>
        <dbReference type="Proteomes" id="UP000523447"/>
    </source>
</evidence>
<reference evidence="1 2" key="1">
    <citation type="submission" date="2020-04" db="EMBL/GenBank/DDBJ databases">
        <title>MicrobeNet Type strains.</title>
        <authorList>
            <person name="Nicholson A.C."/>
        </authorList>
    </citation>
    <scope>NUCLEOTIDE SEQUENCE [LARGE SCALE GENOMIC DNA]</scope>
    <source>
        <strain evidence="1 2">DSM 44445</strain>
    </source>
</reference>
<protein>
    <submittedName>
        <fullName evidence="1">Nuclear transport factor 2 family protein</fullName>
    </submittedName>
</protein>
<keyword evidence="2" id="KW-1185">Reference proteome</keyword>
<comment type="caution">
    <text evidence="1">The sequence shown here is derived from an EMBL/GenBank/DDBJ whole genome shotgun (WGS) entry which is preliminary data.</text>
</comment>
<sequence>MTTRTPGWQLLLDRIATETDPACKANLEIVARHVVEEVAGNLPALMATLVPEPQYTVWGASDSVGPSGYDAVVGWYERLQQAGRNRLDYAIHRVVADRHCVVTEGDFQYAIAGRDLGTVSSTEAGEDISPDDYYLVSHRATVLWPIADSGLIEGEHIYSGERHRVLRRLADGELPHLGPIERERR</sequence>
<name>A0A7X6M032_9NOCA</name>
<dbReference type="AlphaFoldDB" id="A0A7X6M032"/>
<dbReference type="Proteomes" id="UP000523447">
    <property type="component" value="Unassembled WGS sequence"/>
</dbReference>
<gene>
    <name evidence="1" type="ORF">HGA07_19070</name>
</gene>
<organism evidence="1 2">
    <name type="scientific">Nocardia veterana</name>
    <dbReference type="NCBI Taxonomy" id="132249"/>
    <lineage>
        <taxon>Bacteria</taxon>
        <taxon>Bacillati</taxon>
        <taxon>Actinomycetota</taxon>
        <taxon>Actinomycetes</taxon>
        <taxon>Mycobacteriales</taxon>
        <taxon>Nocardiaceae</taxon>
        <taxon>Nocardia</taxon>
    </lineage>
</organism>